<dbReference type="SUPFAM" id="SSF161070">
    <property type="entry name" value="SNF-like"/>
    <property type="match status" value="1"/>
</dbReference>
<proteinExistence type="predicted"/>
<keyword evidence="3 6" id="KW-0812">Transmembrane</keyword>
<feature type="transmembrane region" description="Helical" evidence="6">
    <location>
        <begin position="434"/>
        <end position="453"/>
    </location>
</feature>
<feature type="transmembrane region" description="Helical" evidence="6">
    <location>
        <begin position="122"/>
        <end position="141"/>
    </location>
</feature>
<organism evidence="7">
    <name type="scientific">marine metagenome</name>
    <dbReference type="NCBI Taxonomy" id="408172"/>
    <lineage>
        <taxon>unclassified sequences</taxon>
        <taxon>metagenomes</taxon>
        <taxon>ecological metagenomes</taxon>
    </lineage>
</organism>
<dbReference type="InterPro" id="IPR000175">
    <property type="entry name" value="Na/ntran_symport"/>
</dbReference>
<gene>
    <name evidence="7" type="ORF">METZ01_LOCUS10899</name>
</gene>
<sequence length="473" mass="51511">MAVGTGNMWRFPRVAAENGGAAFLIPWFIFLVAWSLPLLVAEFAIGRSTRRGVIGAFAQLVGRRYAWMGGFIAVTSVMILFYYSVVTGWTLKYFFASSMGALTGDTAEGYWTVYSRSVWQPLAFHVASILLGGLIVVRGVVKGIERANRFLIPMLLALLLAAVARSITLPGANAGLSFLFRPDFASLSDHRVWLEALTQSAWSTGAGWGLILTYAIYMKSDEDIVLNATAIGVGNNPVSLLAGMAIVPTAFAVLAENQALEAMAAGNVGLTFVWIPQLFERIPAGQLFLTLFFLALFCAALSSLIAMVELGTRVLMDTGLTRRVAVVWVVCVAIIGGAPSAISPDIFENQDWVWGLALMVSGLFVALGACRFGLRRFREELIPSTGGAIRLGRGYDLVLRYLVPTEFIVMFGWWIYQAVAVIDPEAWWSPIRTYSLGTCLLQWTVALGLLLLFNQRIATVSLGNPIRAESPRA</sequence>
<feature type="transmembrane region" description="Helical" evidence="6">
    <location>
        <begin position="65"/>
        <end position="85"/>
    </location>
</feature>
<accession>A0A381NTV2</accession>
<feature type="transmembrane region" description="Helical" evidence="6">
    <location>
        <begin position="20"/>
        <end position="45"/>
    </location>
</feature>
<keyword evidence="4 6" id="KW-1133">Transmembrane helix</keyword>
<evidence type="ECO:0000256" key="6">
    <source>
        <dbReference type="SAM" id="Phobius"/>
    </source>
</evidence>
<dbReference type="InterPro" id="IPR047218">
    <property type="entry name" value="YocR/YhdH-like"/>
</dbReference>
<reference evidence="7" key="1">
    <citation type="submission" date="2018-05" db="EMBL/GenBank/DDBJ databases">
        <authorList>
            <person name="Lanie J.A."/>
            <person name="Ng W.-L."/>
            <person name="Kazmierczak K.M."/>
            <person name="Andrzejewski T.M."/>
            <person name="Davidsen T.M."/>
            <person name="Wayne K.J."/>
            <person name="Tettelin H."/>
            <person name="Glass J.I."/>
            <person name="Rusch D."/>
            <person name="Podicherti R."/>
            <person name="Tsui H.-C.T."/>
            <person name="Winkler M.E."/>
        </authorList>
    </citation>
    <scope>NUCLEOTIDE SEQUENCE</scope>
</reference>
<feature type="transmembrane region" description="Helical" evidence="6">
    <location>
        <begin position="395"/>
        <end position="414"/>
    </location>
</feature>
<feature type="transmembrane region" description="Helical" evidence="6">
    <location>
        <begin position="352"/>
        <end position="374"/>
    </location>
</feature>
<dbReference type="Pfam" id="PF00209">
    <property type="entry name" value="SNF"/>
    <property type="match status" value="2"/>
</dbReference>
<name>A0A381NTV2_9ZZZZ</name>
<feature type="transmembrane region" description="Helical" evidence="6">
    <location>
        <begin position="200"/>
        <end position="217"/>
    </location>
</feature>
<evidence type="ECO:0000256" key="3">
    <source>
        <dbReference type="ARBA" id="ARBA00022692"/>
    </source>
</evidence>
<evidence type="ECO:0000256" key="5">
    <source>
        <dbReference type="ARBA" id="ARBA00023136"/>
    </source>
</evidence>
<evidence type="ECO:0008006" key="8">
    <source>
        <dbReference type="Google" id="ProtNLM"/>
    </source>
</evidence>
<evidence type="ECO:0000256" key="2">
    <source>
        <dbReference type="ARBA" id="ARBA00022448"/>
    </source>
</evidence>
<dbReference type="PROSITE" id="PS50267">
    <property type="entry name" value="NA_NEUROTRAN_SYMP_3"/>
    <property type="match status" value="1"/>
</dbReference>
<dbReference type="GO" id="GO:0016020">
    <property type="term" value="C:membrane"/>
    <property type="evidence" value="ECO:0007669"/>
    <property type="project" value="UniProtKB-SubCell"/>
</dbReference>
<dbReference type="InterPro" id="IPR037272">
    <property type="entry name" value="SNS_sf"/>
</dbReference>
<keyword evidence="5 6" id="KW-0472">Membrane</keyword>
<evidence type="ECO:0000256" key="4">
    <source>
        <dbReference type="ARBA" id="ARBA00022989"/>
    </source>
</evidence>
<comment type="subcellular location">
    <subcellularLocation>
        <location evidence="1">Membrane</location>
        <topology evidence="1">Multi-pass membrane protein</topology>
    </subcellularLocation>
</comment>
<feature type="transmembrane region" description="Helical" evidence="6">
    <location>
        <begin position="153"/>
        <end position="180"/>
    </location>
</feature>
<dbReference type="PANTHER" id="PTHR42948">
    <property type="entry name" value="TRANSPORTER"/>
    <property type="match status" value="1"/>
</dbReference>
<keyword evidence="2" id="KW-0813">Transport</keyword>
<evidence type="ECO:0000256" key="1">
    <source>
        <dbReference type="ARBA" id="ARBA00004141"/>
    </source>
</evidence>
<dbReference type="PANTHER" id="PTHR42948:SF1">
    <property type="entry name" value="TRANSPORTER"/>
    <property type="match status" value="1"/>
</dbReference>
<dbReference type="NCBIfam" id="NF037979">
    <property type="entry name" value="Na_transp"/>
    <property type="match status" value="1"/>
</dbReference>
<dbReference type="CDD" id="cd10336">
    <property type="entry name" value="SLC6sbd_Tyt1-Like"/>
    <property type="match status" value="1"/>
</dbReference>
<feature type="transmembrane region" description="Helical" evidence="6">
    <location>
        <begin position="287"/>
        <end position="308"/>
    </location>
</feature>
<dbReference type="AlphaFoldDB" id="A0A381NTV2"/>
<feature type="transmembrane region" description="Helical" evidence="6">
    <location>
        <begin position="238"/>
        <end position="255"/>
    </location>
</feature>
<feature type="transmembrane region" description="Helical" evidence="6">
    <location>
        <begin position="320"/>
        <end position="340"/>
    </location>
</feature>
<dbReference type="EMBL" id="UINC01000594">
    <property type="protein sequence ID" value="SUZ58045.1"/>
    <property type="molecule type" value="Genomic_DNA"/>
</dbReference>
<evidence type="ECO:0000313" key="7">
    <source>
        <dbReference type="EMBL" id="SUZ58045.1"/>
    </source>
</evidence>
<protein>
    <recommendedName>
        <fullName evidence="8">Sodium-dependent transporter</fullName>
    </recommendedName>
</protein>
<dbReference type="PRINTS" id="PR00176">
    <property type="entry name" value="NANEUSMPORT"/>
</dbReference>